<dbReference type="Proteomes" id="UP001501752">
    <property type="component" value="Unassembled WGS sequence"/>
</dbReference>
<evidence type="ECO:0000313" key="2">
    <source>
        <dbReference type="EMBL" id="GAA4873396.1"/>
    </source>
</evidence>
<comment type="caution">
    <text evidence="2">The sequence shown here is derived from an EMBL/GenBank/DDBJ whole genome shotgun (WGS) entry which is preliminary data.</text>
</comment>
<evidence type="ECO:0000256" key="1">
    <source>
        <dbReference type="SAM" id="SignalP"/>
    </source>
</evidence>
<dbReference type="RefSeq" id="WP_345700079.1">
    <property type="nucleotide sequence ID" value="NZ_BAABIS010000001.1"/>
</dbReference>
<keyword evidence="3" id="KW-1185">Reference proteome</keyword>
<dbReference type="EMBL" id="BAABIS010000001">
    <property type="protein sequence ID" value="GAA4873396.1"/>
    <property type="molecule type" value="Genomic_DNA"/>
</dbReference>
<accession>A0ABP9EFL3</accession>
<protein>
    <recommendedName>
        <fullName evidence="4">DUF4232 domain-containing protein</fullName>
    </recommendedName>
</protein>
<reference evidence="3" key="1">
    <citation type="journal article" date="2019" name="Int. J. Syst. Evol. Microbiol.">
        <title>The Global Catalogue of Microorganisms (GCM) 10K type strain sequencing project: providing services to taxonomists for standard genome sequencing and annotation.</title>
        <authorList>
            <consortium name="The Broad Institute Genomics Platform"/>
            <consortium name="The Broad Institute Genome Sequencing Center for Infectious Disease"/>
            <person name="Wu L."/>
            <person name="Ma J."/>
        </authorList>
    </citation>
    <scope>NUCLEOTIDE SEQUENCE [LARGE SCALE GENOMIC DNA]</scope>
    <source>
        <strain evidence="3">JCM 13006</strain>
    </source>
</reference>
<feature type="chain" id="PRO_5047281131" description="DUF4232 domain-containing protein" evidence="1">
    <location>
        <begin position="44"/>
        <end position="198"/>
    </location>
</feature>
<name>A0ABP9EFL3_9ACTN</name>
<proteinExistence type="predicted"/>
<gene>
    <name evidence="2" type="ORF">GCM10023235_60710</name>
</gene>
<organism evidence="2 3">
    <name type="scientific">Kitasatospora terrestris</name>
    <dbReference type="NCBI Taxonomy" id="258051"/>
    <lineage>
        <taxon>Bacteria</taxon>
        <taxon>Bacillati</taxon>
        <taxon>Actinomycetota</taxon>
        <taxon>Actinomycetes</taxon>
        <taxon>Kitasatosporales</taxon>
        <taxon>Streptomycetaceae</taxon>
        <taxon>Kitasatospora</taxon>
    </lineage>
</organism>
<evidence type="ECO:0008006" key="4">
    <source>
        <dbReference type="Google" id="ProtNLM"/>
    </source>
</evidence>
<evidence type="ECO:0000313" key="3">
    <source>
        <dbReference type="Proteomes" id="UP001501752"/>
    </source>
</evidence>
<keyword evidence="1" id="KW-0732">Signal</keyword>
<feature type="signal peptide" evidence="1">
    <location>
        <begin position="1"/>
        <end position="43"/>
    </location>
</feature>
<sequence length="198" mass="19976">METVVEVAEDVTTRQTPAHARPGLRHWALVAAGCAAVVGGALAATSATGAVTTAHPAAPAGKPAPVAAPDPAQAELPLDCGPFPVAVSLKAGADLGRGPVTVVAAHCQADLGTPPDAVYLLVNGPGKPQVAATLVEDTENLTVTQLAIRSDGTVRARAKGYSSDDVPRFAPDLDLQLNWAEKGGQWVRSTAKAAAGQV</sequence>